<dbReference type="GO" id="GO:0003677">
    <property type="term" value="F:DNA binding"/>
    <property type="evidence" value="ECO:0007669"/>
    <property type="project" value="UniProtKB-KW"/>
</dbReference>
<evidence type="ECO:0000256" key="4">
    <source>
        <dbReference type="ARBA" id="ARBA00023163"/>
    </source>
</evidence>
<evidence type="ECO:0000313" key="6">
    <source>
        <dbReference type="EMBL" id="MBC5660505.1"/>
    </source>
</evidence>
<dbReference type="CDD" id="cd04764">
    <property type="entry name" value="HTH_MlrA-like_sg1"/>
    <property type="match status" value="1"/>
</dbReference>
<keyword evidence="7" id="KW-1185">Reference proteome</keyword>
<dbReference type="Proteomes" id="UP000649345">
    <property type="component" value="Unassembled WGS sequence"/>
</dbReference>
<keyword evidence="4" id="KW-0804">Transcription</keyword>
<dbReference type="SUPFAM" id="SSF46955">
    <property type="entry name" value="Putative DNA-binding domain"/>
    <property type="match status" value="1"/>
</dbReference>
<dbReference type="PROSITE" id="PS50937">
    <property type="entry name" value="HTH_MERR_2"/>
    <property type="match status" value="1"/>
</dbReference>
<evidence type="ECO:0000313" key="7">
    <source>
        <dbReference type="Proteomes" id="UP000649345"/>
    </source>
</evidence>
<evidence type="ECO:0000256" key="3">
    <source>
        <dbReference type="ARBA" id="ARBA00023125"/>
    </source>
</evidence>
<sequence length="197" mass="23456">MSEVRYMISDAAKLVDVEAHVLRYWEEELKLPIGRNEMSHRYYTEENIRLFRHIKELKDRGVQLKAIKLLLPDLEKGDTEITHLVARVEGLPAEEGEEHAREEKMQQFQCIMSRLISEALEDHTEKMGCEIGTQVSSQVIKEMDYLLRMKEEREDERFRRLDETIRNSQKNRREKATLAKEEKKKWSFFGQKKGQVF</sequence>
<evidence type="ECO:0000256" key="2">
    <source>
        <dbReference type="ARBA" id="ARBA00023015"/>
    </source>
</evidence>
<keyword evidence="3" id="KW-0238">DNA-binding</keyword>
<proteinExistence type="predicted"/>
<dbReference type="InterPro" id="IPR000551">
    <property type="entry name" value="MerR-type_HTH_dom"/>
</dbReference>
<keyword evidence="2" id="KW-0805">Transcription regulation</keyword>
<dbReference type="Pfam" id="PF13411">
    <property type="entry name" value="MerR_1"/>
    <property type="match status" value="1"/>
</dbReference>
<dbReference type="InterPro" id="IPR009061">
    <property type="entry name" value="DNA-bd_dom_put_sf"/>
</dbReference>
<dbReference type="InterPro" id="IPR047057">
    <property type="entry name" value="MerR_fam"/>
</dbReference>
<dbReference type="AlphaFoldDB" id="A0A923RPN4"/>
<dbReference type="PANTHER" id="PTHR30204">
    <property type="entry name" value="REDOX-CYCLING DRUG-SENSING TRANSCRIPTIONAL ACTIVATOR SOXR"/>
    <property type="match status" value="1"/>
</dbReference>
<gene>
    <name evidence="6" type="ORF">H8S44_12085</name>
</gene>
<evidence type="ECO:0000259" key="5">
    <source>
        <dbReference type="PROSITE" id="PS50937"/>
    </source>
</evidence>
<dbReference type="GO" id="GO:0003700">
    <property type="term" value="F:DNA-binding transcription factor activity"/>
    <property type="evidence" value="ECO:0007669"/>
    <property type="project" value="InterPro"/>
</dbReference>
<dbReference type="Gene3D" id="1.10.1660.10">
    <property type="match status" value="1"/>
</dbReference>
<comment type="caution">
    <text evidence="6">The sequence shown here is derived from an EMBL/GenBank/DDBJ whole genome shotgun (WGS) entry which is preliminary data.</text>
</comment>
<accession>A0A923RPN4</accession>
<name>A0A923RPN4_9FIRM</name>
<dbReference type="PANTHER" id="PTHR30204:SF69">
    <property type="entry name" value="MERR-FAMILY TRANSCRIPTIONAL REGULATOR"/>
    <property type="match status" value="1"/>
</dbReference>
<keyword evidence="1" id="KW-0678">Repressor</keyword>
<dbReference type="EMBL" id="JACOOR010000007">
    <property type="protein sequence ID" value="MBC5660505.1"/>
    <property type="molecule type" value="Genomic_DNA"/>
</dbReference>
<dbReference type="SMART" id="SM00422">
    <property type="entry name" value="HTH_MERR"/>
    <property type="match status" value="1"/>
</dbReference>
<feature type="domain" description="HTH merR-type" evidence="5">
    <location>
        <begin position="5"/>
        <end position="73"/>
    </location>
</feature>
<organism evidence="6 7">
    <name type="scientific">Anaerosacchariphilus hominis</name>
    <dbReference type="NCBI Taxonomy" id="2763017"/>
    <lineage>
        <taxon>Bacteria</taxon>
        <taxon>Bacillati</taxon>
        <taxon>Bacillota</taxon>
        <taxon>Clostridia</taxon>
        <taxon>Lachnospirales</taxon>
        <taxon>Lachnospiraceae</taxon>
        <taxon>Anaerosacchariphilus</taxon>
    </lineage>
</organism>
<reference evidence="6" key="1">
    <citation type="submission" date="2020-08" db="EMBL/GenBank/DDBJ databases">
        <title>Genome public.</title>
        <authorList>
            <person name="Liu C."/>
            <person name="Sun Q."/>
        </authorList>
    </citation>
    <scope>NUCLEOTIDE SEQUENCE</scope>
    <source>
        <strain evidence="6">NSJ-68</strain>
    </source>
</reference>
<protein>
    <submittedName>
        <fullName evidence="6">MerR family transcriptional regulator</fullName>
    </submittedName>
</protein>
<dbReference type="RefSeq" id="WP_186873693.1">
    <property type="nucleotide sequence ID" value="NZ_JACOOR010000007.1"/>
</dbReference>
<evidence type="ECO:0000256" key="1">
    <source>
        <dbReference type="ARBA" id="ARBA00022491"/>
    </source>
</evidence>